<evidence type="ECO:0000313" key="3">
    <source>
        <dbReference type="Proteomes" id="UP000295260"/>
    </source>
</evidence>
<dbReference type="AlphaFoldDB" id="A0A4R6Q882"/>
<reference evidence="2 3" key="1">
    <citation type="submission" date="2019-03" db="EMBL/GenBank/DDBJ databases">
        <title>Genomic Encyclopedia of Archaeal and Bacterial Type Strains, Phase II (KMG-II): from individual species to whole genera.</title>
        <authorList>
            <person name="Goeker M."/>
        </authorList>
    </citation>
    <scope>NUCLEOTIDE SEQUENCE [LARGE SCALE GENOMIC DNA]</scope>
    <source>
        <strain evidence="2 3">DSM 25687</strain>
    </source>
</reference>
<evidence type="ECO:0000313" key="2">
    <source>
        <dbReference type="EMBL" id="TDP58764.1"/>
    </source>
</evidence>
<gene>
    <name evidence="2" type="ORF">BC748_2001</name>
</gene>
<dbReference type="GO" id="GO:0005737">
    <property type="term" value="C:cytoplasm"/>
    <property type="evidence" value="ECO:0007669"/>
    <property type="project" value="TreeGrafter"/>
</dbReference>
<dbReference type="OrthoDB" id="596910at2"/>
<dbReference type="GO" id="GO:0004029">
    <property type="term" value="F:aldehyde dehydrogenase (NAD+) activity"/>
    <property type="evidence" value="ECO:0007669"/>
    <property type="project" value="TreeGrafter"/>
</dbReference>
<protein>
    <submittedName>
        <fullName evidence="2">Nucleoside-diphosphate-sugar epimerase</fullName>
    </submittedName>
</protein>
<proteinExistence type="predicted"/>
<dbReference type="Gene3D" id="3.40.50.720">
    <property type="entry name" value="NAD(P)-binding Rossmann-like Domain"/>
    <property type="match status" value="1"/>
</dbReference>
<name>A0A4R6Q882_9FLAO</name>
<dbReference type="EMBL" id="SNXR01000014">
    <property type="protein sequence ID" value="TDP58764.1"/>
    <property type="molecule type" value="Genomic_DNA"/>
</dbReference>
<evidence type="ECO:0000259" key="1">
    <source>
        <dbReference type="Pfam" id="PF01370"/>
    </source>
</evidence>
<dbReference type="Proteomes" id="UP000295260">
    <property type="component" value="Unassembled WGS sequence"/>
</dbReference>
<dbReference type="InterPro" id="IPR001509">
    <property type="entry name" value="Epimerase_deHydtase"/>
</dbReference>
<dbReference type="RefSeq" id="WP_133533259.1">
    <property type="nucleotide sequence ID" value="NZ_SNXR01000014.1"/>
</dbReference>
<sequence length="337" mass="37982">MILVTGGTGLVGAHLLLLLAENEETIVAIYRNPKKIEKTKTLFAHYQKPALFSKINWIEADILDISSLEIAFKNIKYVYHCAAHISFNPKDENLLRKVNIEGTANIVNFCIDKKIEKLCHVSSIAALGDLKETETILTEEIEWNPEIAHSDYAITKYGAEMEVWRGQQEGLQVVIVNPGVIFGSMLWTDGSGAFFTKIKKGFPFYTKGSTGFVGVFDVVKAMHLLMNSDVSGERFSLVSENVSFEEIIFKIADKLKVKKPTFEVKPWMTSLAWRLDWLVAAVFRTKRKITKYSANSLHSNEIIANEKIKNPEISGLNFEFQSIDSVLNEIILLSKKS</sequence>
<dbReference type="PANTHER" id="PTHR48079">
    <property type="entry name" value="PROTEIN YEEZ"/>
    <property type="match status" value="1"/>
</dbReference>
<dbReference type="PANTHER" id="PTHR48079:SF6">
    <property type="entry name" value="NAD(P)-BINDING DOMAIN-CONTAINING PROTEIN-RELATED"/>
    <property type="match status" value="1"/>
</dbReference>
<organism evidence="2 3">
    <name type="scientific">Flavobacterium dankookense</name>
    <dbReference type="NCBI Taxonomy" id="706186"/>
    <lineage>
        <taxon>Bacteria</taxon>
        <taxon>Pseudomonadati</taxon>
        <taxon>Bacteroidota</taxon>
        <taxon>Flavobacteriia</taxon>
        <taxon>Flavobacteriales</taxon>
        <taxon>Flavobacteriaceae</taxon>
        <taxon>Flavobacterium</taxon>
    </lineage>
</organism>
<feature type="domain" description="NAD-dependent epimerase/dehydratase" evidence="1">
    <location>
        <begin position="2"/>
        <end position="234"/>
    </location>
</feature>
<accession>A0A4R6Q882</accession>
<dbReference type="SUPFAM" id="SSF51735">
    <property type="entry name" value="NAD(P)-binding Rossmann-fold domains"/>
    <property type="match status" value="1"/>
</dbReference>
<dbReference type="InterPro" id="IPR051783">
    <property type="entry name" value="NAD(P)-dependent_oxidoreduct"/>
</dbReference>
<comment type="caution">
    <text evidence="2">The sequence shown here is derived from an EMBL/GenBank/DDBJ whole genome shotgun (WGS) entry which is preliminary data.</text>
</comment>
<dbReference type="InterPro" id="IPR036291">
    <property type="entry name" value="NAD(P)-bd_dom_sf"/>
</dbReference>
<dbReference type="Pfam" id="PF01370">
    <property type="entry name" value="Epimerase"/>
    <property type="match status" value="1"/>
</dbReference>
<keyword evidence="3" id="KW-1185">Reference proteome</keyword>